<proteinExistence type="predicted"/>
<evidence type="ECO:0000313" key="2">
    <source>
        <dbReference type="EMBL" id="KAK2719136.1"/>
    </source>
</evidence>
<accession>A0AA88I3G8</accession>
<organism evidence="2 3">
    <name type="scientific">Artemia franciscana</name>
    <name type="common">Brine shrimp</name>
    <name type="synonym">Artemia sanfranciscana</name>
    <dbReference type="NCBI Taxonomy" id="6661"/>
    <lineage>
        <taxon>Eukaryota</taxon>
        <taxon>Metazoa</taxon>
        <taxon>Ecdysozoa</taxon>
        <taxon>Arthropoda</taxon>
        <taxon>Crustacea</taxon>
        <taxon>Branchiopoda</taxon>
        <taxon>Anostraca</taxon>
        <taxon>Artemiidae</taxon>
        <taxon>Artemia</taxon>
    </lineage>
</organism>
<keyword evidence="3" id="KW-1185">Reference proteome</keyword>
<feature type="chain" id="PRO_5041691202" evidence="1">
    <location>
        <begin position="38"/>
        <end position="227"/>
    </location>
</feature>
<protein>
    <submittedName>
        <fullName evidence="2">Uncharacterized protein</fullName>
    </submittedName>
</protein>
<evidence type="ECO:0000313" key="3">
    <source>
        <dbReference type="Proteomes" id="UP001187531"/>
    </source>
</evidence>
<dbReference type="AlphaFoldDB" id="A0AA88I3G8"/>
<keyword evidence="1" id="KW-0732">Signal</keyword>
<dbReference type="EMBL" id="JAVRJZ010000008">
    <property type="protein sequence ID" value="KAK2719136.1"/>
    <property type="molecule type" value="Genomic_DNA"/>
</dbReference>
<comment type="caution">
    <text evidence="2">The sequence shown here is derived from an EMBL/GenBank/DDBJ whole genome shotgun (WGS) entry which is preliminary data.</text>
</comment>
<feature type="signal peptide" evidence="1">
    <location>
        <begin position="1"/>
        <end position="37"/>
    </location>
</feature>
<reference evidence="2" key="1">
    <citation type="submission" date="2023-07" db="EMBL/GenBank/DDBJ databases">
        <title>Chromosome-level genome assembly of Artemia franciscana.</title>
        <authorList>
            <person name="Jo E."/>
        </authorList>
    </citation>
    <scope>NUCLEOTIDE SEQUENCE</scope>
    <source>
        <tissue evidence="2">Whole body</tissue>
    </source>
</reference>
<name>A0AA88I3G8_ARTSF</name>
<evidence type="ECO:0000256" key="1">
    <source>
        <dbReference type="SAM" id="SignalP"/>
    </source>
</evidence>
<dbReference type="Proteomes" id="UP001187531">
    <property type="component" value="Unassembled WGS sequence"/>
</dbReference>
<sequence>MNINTFSALDSLRPSKEMTGGRLHILFCLCLVRLSLAEEEKIEPQERILIFGHTRTVTSYSIRTSIINTVGIRYCYSTIGTYATFSTLTSATSLTFRANGNCRKRRWLIENPIDLAGLEAMKKIEIEPTAVKKIEILPTAEAKWQGVSSNELPDFAKGEKGEIQSSLADLEDIEKQAKKRARKLANLTFVDTVETTLVSTSYSTTAHITSKISVACVPPASLGIHPC</sequence>
<gene>
    <name evidence="2" type="ORF">QYM36_004837</name>
</gene>